<evidence type="ECO:0000259" key="4">
    <source>
        <dbReference type="Pfam" id="PF09718"/>
    </source>
</evidence>
<sequence length="991" mass="102060">MASTLGTLTLDLIARIGGFTGPMDKAEAAARKSGKAIAESADVAALAWEALGEVAAGALAGLSVGAIFTVFIAETQAAEKEQAQLAAVLRSTGEAAGFSRDQLNDMADAMEKATTFSGGDINQAQTALLAFTGVVGNQFTRALQASADMAARTGMTVQQASETIGRALDVPSQGLSSLTKQGFRFTEEQKKLALAFESTGDVAGAQGIILNALEESYSGAAAAARDTFGGALDGLRNTVSGLLTGEGSLDSAKAAIEGLNAVLSDPKAKAALNLTAQAAAALAVVLATRLAASVLGTSAAFVAGQIEVVRYQLALARMAGIAPGAAAGIVSVGVAARGASAAMALLGGPAGVALLAASALAYFALSGDDAEESAATLSNKVDLLSQSFDGFTRNQAAAALQDINKDLLDAQLRAIDAESAVNQYQRLLREHPTDARQREWNESLIAAQGELDTARQKVEAFGDQINILNGILSAAPVVEQSKAYRDLAKTLDEQILLADKKTNADKLAARIGAGLVTGLKEGEGDLLIAKAKTLDASEAAADAEKKRGEAAKSAEKAAASAEAATRKRGEDAVTDYRRQIALINTSADARKKATEVAKLQFDIESGKLVGINAKQQERLKSLAAELDGLQQLKQANEENSKVASYAATLAASNASARSAFSIDLAGAGLGEKTRERLRQSLQIEQEYNDKLADLQAQRNAGDISESLFRKETALLKASLAERLSDQQNYYSQLDEAQLDWLAGASDALHNYMDHAKEITGQMSSAFTSLFDGLTDAAVDWAFGADQKFSDVAVSFGKMVAKMAMQAAASNVFSSIFPSLATAAAGSYASSAGPGGFDYGLGGASSGMTYNPSGFSDGGYTGPGGKFDPAGIVHAGEFVLRKEVVGQPGMRAFLEGLNAKGYADGGFVLPAGKSYPSAAMQAVGQVRGGSSVTIQQDISVDGSGGQGGSASSDMSAVAQAYAKAAKDGAQQEIAKQLQRGGMIWSAINRPVR</sequence>
<keyword evidence="2" id="KW-1133">Transmembrane helix</keyword>
<evidence type="ECO:0000313" key="6">
    <source>
        <dbReference type="Proteomes" id="UP000745663"/>
    </source>
</evidence>
<feature type="domain" description="Bacteriophage tail tape measure C-terminal" evidence="4">
    <location>
        <begin position="739"/>
        <end position="812"/>
    </location>
</feature>
<keyword evidence="2" id="KW-0472">Membrane</keyword>
<dbReference type="Pfam" id="PF06791">
    <property type="entry name" value="TMP_2"/>
    <property type="match status" value="1"/>
</dbReference>
<evidence type="ECO:0000256" key="1">
    <source>
        <dbReference type="SAM" id="Coils"/>
    </source>
</evidence>
<name>A0ABS2C1K3_9PSED</name>
<protein>
    <submittedName>
        <fullName evidence="5">Phage tail tape measure protein</fullName>
    </submittedName>
</protein>
<proteinExistence type="predicted"/>
<organism evidence="5 6">
    <name type="scientific">Pseudomonas arcuscaelestis</name>
    <dbReference type="NCBI Taxonomy" id="2710591"/>
    <lineage>
        <taxon>Bacteria</taxon>
        <taxon>Pseudomonadati</taxon>
        <taxon>Pseudomonadota</taxon>
        <taxon>Gammaproteobacteria</taxon>
        <taxon>Pseudomonadales</taxon>
        <taxon>Pseudomonadaceae</taxon>
        <taxon>Pseudomonas</taxon>
    </lineage>
</organism>
<feature type="domain" description="Bacteriophage tail tape measure N-terminal" evidence="3">
    <location>
        <begin position="54"/>
        <end position="183"/>
    </location>
</feature>
<dbReference type="InterPro" id="IPR006431">
    <property type="entry name" value="Phage_tape_meas_C"/>
</dbReference>
<evidence type="ECO:0000313" key="5">
    <source>
        <dbReference type="EMBL" id="MBM5459218.1"/>
    </source>
</evidence>
<dbReference type="InterPro" id="IPR009628">
    <property type="entry name" value="Phage_tape_measure_N"/>
</dbReference>
<feature type="transmembrane region" description="Helical" evidence="2">
    <location>
        <begin position="314"/>
        <end position="336"/>
    </location>
</feature>
<dbReference type="RefSeq" id="WP_203585061.1">
    <property type="nucleotide sequence ID" value="NZ_JACOPV010000010.1"/>
</dbReference>
<feature type="coiled-coil region" evidence="1">
    <location>
        <begin position="612"/>
        <end position="639"/>
    </location>
</feature>
<dbReference type="Pfam" id="PF09718">
    <property type="entry name" value="Tape_meas_lam_C"/>
    <property type="match status" value="1"/>
</dbReference>
<dbReference type="Proteomes" id="UP000745663">
    <property type="component" value="Unassembled WGS sequence"/>
</dbReference>
<keyword evidence="1" id="KW-0175">Coiled coil</keyword>
<evidence type="ECO:0000256" key="2">
    <source>
        <dbReference type="SAM" id="Phobius"/>
    </source>
</evidence>
<keyword evidence="6" id="KW-1185">Reference proteome</keyword>
<feature type="transmembrane region" description="Helical" evidence="2">
    <location>
        <begin position="279"/>
        <end position="302"/>
    </location>
</feature>
<feature type="transmembrane region" description="Helical" evidence="2">
    <location>
        <begin position="343"/>
        <end position="365"/>
    </location>
</feature>
<evidence type="ECO:0000259" key="3">
    <source>
        <dbReference type="Pfam" id="PF06791"/>
    </source>
</evidence>
<gene>
    <name evidence="5" type="ORF">H8F21_16755</name>
</gene>
<dbReference type="EMBL" id="JACOPV010000010">
    <property type="protein sequence ID" value="MBM5459218.1"/>
    <property type="molecule type" value="Genomic_DNA"/>
</dbReference>
<accession>A0ABS2C1K3</accession>
<dbReference type="NCBIfam" id="TIGR01541">
    <property type="entry name" value="tape_meas_lam_C"/>
    <property type="match status" value="1"/>
</dbReference>
<feature type="transmembrane region" description="Helical" evidence="2">
    <location>
        <begin position="54"/>
        <end position="73"/>
    </location>
</feature>
<comment type="caution">
    <text evidence="5">The sequence shown here is derived from an EMBL/GenBank/DDBJ whole genome shotgun (WGS) entry which is preliminary data.</text>
</comment>
<reference evidence="5 6" key="1">
    <citation type="submission" date="2020-08" db="EMBL/GenBank/DDBJ databases">
        <title>Description of novel Pseudomonas species.</title>
        <authorList>
            <person name="Duman M."/>
            <person name="Mulet M."/>
            <person name="Altun S."/>
            <person name="Saticioglu I.B."/>
            <person name="Lalucat J."/>
            <person name="Garcia-Valdes E."/>
        </authorList>
    </citation>
    <scope>NUCLEOTIDE SEQUENCE [LARGE SCALE GENOMIC DNA]</scope>
    <source>
        <strain evidence="5 6">P66</strain>
    </source>
</reference>
<keyword evidence="2" id="KW-0812">Transmembrane</keyword>